<dbReference type="CDD" id="cd17782">
    <property type="entry name" value="CBS_pair_MUG70_2"/>
    <property type="match status" value="1"/>
</dbReference>
<dbReference type="PANTHER" id="PTHR43080">
    <property type="entry name" value="CBS DOMAIN-CONTAINING PROTEIN CBSX3, MITOCHONDRIAL"/>
    <property type="match status" value="1"/>
</dbReference>
<feature type="domain" description="CBS" evidence="5">
    <location>
        <begin position="79"/>
        <end position="136"/>
    </location>
</feature>
<organism evidence="6 7">
    <name type="scientific">Wickerhamomyces ciferrii (strain ATCC 14091 / BCRC 22168 / CBS 111 / JCM 3599 / NBRC 0793 / NRRL Y-1031 F-60-10)</name>
    <name type="common">Yeast</name>
    <name type="synonym">Pichia ciferrii</name>
    <dbReference type="NCBI Taxonomy" id="1206466"/>
    <lineage>
        <taxon>Eukaryota</taxon>
        <taxon>Fungi</taxon>
        <taxon>Dikarya</taxon>
        <taxon>Ascomycota</taxon>
        <taxon>Saccharomycotina</taxon>
        <taxon>Saccharomycetes</taxon>
        <taxon>Phaffomycetales</taxon>
        <taxon>Wickerhamomycetaceae</taxon>
        <taxon>Wickerhamomyces</taxon>
    </lineage>
</organism>
<dbReference type="SMART" id="SM00116">
    <property type="entry name" value="CBS"/>
    <property type="match status" value="4"/>
</dbReference>
<dbReference type="InParanoid" id="K0KLK9"/>
<dbReference type="CDD" id="cd17039">
    <property type="entry name" value="Ubl_ubiquitin_like"/>
    <property type="match status" value="1"/>
</dbReference>
<evidence type="ECO:0000256" key="4">
    <source>
        <dbReference type="SAM" id="Phobius"/>
    </source>
</evidence>
<dbReference type="InterPro" id="IPR046342">
    <property type="entry name" value="CBS_dom_sf"/>
</dbReference>
<dbReference type="Gene3D" id="3.10.580.10">
    <property type="entry name" value="CBS-domain"/>
    <property type="match status" value="2"/>
</dbReference>
<dbReference type="SUPFAM" id="SSF54631">
    <property type="entry name" value="CBS-domain pair"/>
    <property type="match status" value="2"/>
</dbReference>
<dbReference type="EMBL" id="CAIF01000231">
    <property type="protein sequence ID" value="CCH46150.1"/>
    <property type="molecule type" value="Genomic_DNA"/>
</dbReference>
<evidence type="ECO:0000313" key="7">
    <source>
        <dbReference type="Proteomes" id="UP000009328"/>
    </source>
</evidence>
<keyword evidence="4" id="KW-1133">Transmembrane helix</keyword>
<dbReference type="STRING" id="1206466.K0KLK9"/>
<keyword evidence="4" id="KW-0472">Membrane</keyword>
<dbReference type="HOGENOM" id="CLU_009026_1_1_1"/>
<feature type="domain" description="CBS" evidence="5">
    <location>
        <begin position="256"/>
        <end position="314"/>
    </location>
</feature>
<dbReference type="InterPro" id="IPR051257">
    <property type="entry name" value="Diverse_CBS-Domain"/>
</dbReference>
<feature type="transmembrane region" description="Helical" evidence="4">
    <location>
        <begin position="561"/>
        <end position="579"/>
    </location>
</feature>
<keyword evidence="4" id="KW-0812">Transmembrane</keyword>
<dbReference type="PROSITE" id="PS51371">
    <property type="entry name" value="CBS"/>
    <property type="match status" value="3"/>
</dbReference>
<sequence>MSDVKKKGTIYQLKPDQPCFCSAEEGVLSAAKLMLENSAHCVLVQEGNRTVGLFTAKDFAYKVVGKGIDPDSALVKDIMTTSPLFLHMNTPMTEALEIMVKRGIRHLPLLDNEENIKGVLDITRCFHQAMLRLEKISNNAKKLNQVLQEVAEDYEDSRSLQAQSIIDDIKRLMQLIEVPTLHSIVEGSKPAVYIDSHASVRVAAEMMIANSTTALIVNDGTSSPKRVIGIFTSKDICFRVLAKNYDPDTCTVARVLTTSPEFAKSNITISAALRLMFQGHFLNLPVTDVVTDEIIGIVSVLQLTYAALSQLGKKDGVDKSSFTPKTLEEVSNRLTDDETPLWDSFWRSVDKSVDDLQNLESSVSGKTSSPTHSRSQTPRQSRQASINQLMMSTSRRTSFNRRRESEDLSSTISVPTRVNRTVSSDSLIAKSLSLANKKTIYFKIKGPNHTRSHRVSITLYDGALAKDKTGLLELLKIEIKEKIGVEVEYQELYYNNRDKDELQIIQDGIQLNDSIDNSDSQDSRYVEIVVKDSSRHWFKSICSYWNFLKLKTKLLFFETSLFPSALVILSAGIFMGYTISKHN</sequence>
<dbReference type="InterPro" id="IPR000644">
    <property type="entry name" value="CBS_dom"/>
</dbReference>
<dbReference type="Pfam" id="PF00571">
    <property type="entry name" value="CBS"/>
    <property type="match status" value="2"/>
</dbReference>
<comment type="caution">
    <text evidence="6">The sequence shown here is derived from an EMBL/GenBank/DDBJ whole genome shotgun (WGS) entry which is preliminary data.</text>
</comment>
<protein>
    <submittedName>
        <fullName evidence="6">Inosine-5'-monophosphate dehydrogenase</fullName>
        <ecNumber evidence="6">1.1.1.205</ecNumber>
    </submittedName>
</protein>
<dbReference type="PANTHER" id="PTHR43080:SF2">
    <property type="entry name" value="CBS DOMAIN-CONTAINING PROTEIN"/>
    <property type="match status" value="1"/>
</dbReference>
<evidence type="ECO:0000256" key="2">
    <source>
        <dbReference type="PROSITE-ProRule" id="PRU00703"/>
    </source>
</evidence>
<gene>
    <name evidence="6" type="ORF">BN7_5738</name>
</gene>
<evidence type="ECO:0000256" key="3">
    <source>
        <dbReference type="SAM" id="MobiDB-lite"/>
    </source>
</evidence>
<proteinExistence type="predicted"/>
<keyword evidence="6" id="KW-0560">Oxidoreductase</keyword>
<dbReference type="GO" id="GO:0003938">
    <property type="term" value="F:IMP dehydrogenase activity"/>
    <property type="evidence" value="ECO:0007669"/>
    <property type="project" value="UniProtKB-EC"/>
</dbReference>
<dbReference type="eggNOG" id="ENOG502QVK2">
    <property type="taxonomic scope" value="Eukaryota"/>
</dbReference>
<dbReference type="Proteomes" id="UP000009328">
    <property type="component" value="Unassembled WGS sequence"/>
</dbReference>
<keyword evidence="7" id="KW-1185">Reference proteome</keyword>
<evidence type="ECO:0000256" key="1">
    <source>
        <dbReference type="ARBA" id="ARBA00023122"/>
    </source>
</evidence>
<keyword evidence="1 2" id="KW-0129">CBS domain</keyword>
<evidence type="ECO:0000259" key="5">
    <source>
        <dbReference type="PROSITE" id="PS51371"/>
    </source>
</evidence>
<feature type="domain" description="CBS" evidence="5">
    <location>
        <begin position="187"/>
        <end position="249"/>
    </location>
</feature>
<dbReference type="EC" id="1.1.1.205" evidence="6"/>
<feature type="compositionally biased region" description="Polar residues" evidence="3">
    <location>
        <begin position="358"/>
        <end position="391"/>
    </location>
</feature>
<name>K0KLK9_WICCF</name>
<reference evidence="6 7" key="1">
    <citation type="journal article" date="2012" name="Eukaryot. Cell">
        <title>Draft genome sequence of Wickerhamomyces ciferrii NRRL Y-1031 F-60-10.</title>
        <authorList>
            <person name="Schneider J."/>
            <person name="Andrea H."/>
            <person name="Blom J."/>
            <person name="Jaenicke S."/>
            <person name="Ruckert C."/>
            <person name="Schorsch C."/>
            <person name="Szczepanowski R."/>
            <person name="Farwick M."/>
            <person name="Goesmann A."/>
            <person name="Puhler A."/>
            <person name="Schaffer S."/>
            <person name="Tauch A."/>
            <person name="Kohler T."/>
            <person name="Brinkrolf K."/>
        </authorList>
    </citation>
    <scope>NUCLEOTIDE SEQUENCE [LARGE SCALE GENOMIC DNA]</scope>
    <source>
        <strain evidence="7">ATCC 14091 / BCRC 22168 / CBS 111 / JCM 3599 / NBRC 0793 / NRRL Y-1031 F-60-10</strain>
    </source>
</reference>
<accession>K0KLK9</accession>
<evidence type="ECO:0000313" key="6">
    <source>
        <dbReference type="EMBL" id="CCH46150.1"/>
    </source>
</evidence>
<dbReference type="AlphaFoldDB" id="K0KLK9"/>
<feature type="region of interest" description="Disordered" evidence="3">
    <location>
        <begin position="357"/>
        <end position="412"/>
    </location>
</feature>